<dbReference type="Proteomes" id="UP000759537">
    <property type="component" value="Unassembled WGS sequence"/>
</dbReference>
<dbReference type="AlphaFoldDB" id="A0A9P5MR38"/>
<proteinExistence type="predicted"/>
<sequence>MLCWRCTTAKIVRHQYRHSVGDPTMMLVRGSGLQARLLVEIGGGSAAEDECLQEAVEHGSEVSGFKATTRKIVVLLPDVAGEECSH</sequence>
<protein>
    <submittedName>
        <fullName evidence="1">Uncharacterized protein</fullName>
    </submittedName>
</protein>
<dbReference type="EMBL" id="WHVB01000018">
    <property type="protein sequence ID" value="KAF8473649.1"/>
    <property type="molecule type" value="Genomic_DNA"/>
</dbReference>
<reference evidence="1" key="1">
    <citation type="submission" date="2019-10" db="EMBL/GenBank/DDBJ databases">
        <authorList>
            <consortium name="DOE Joint Genome Institute"/>
            <person name="Kuo A."/>
            <person name="Miyauchi S."/>
            <person name="Kiss E."/>
            <person name="Drula E."/>
            <person name="Kohler A."/>
            <person name="Sanchez-Garcia M."/>
            <person name="Andreopoulos B."/>
            <person name="Barry K.W."/>
            <person name="Bonito G."/>
            <person name="Buee M."/>
            <person name="Carver A."/>
            <person name="Chen C."/>
            <person name="Cichocki N."/>
            <person name="Clum A."/>
            <person name="Culley D."/>
            <person name="Crous P.W."/>
            <person name="Fauchery L."/>
            <person name="Girlanda M."/>
            <person name="Hayes R."/>
            <person name="Keri Z."/>
            <person name="LaButti K."/>
            <person name="Lipzen A."/>
            <person name="Lombard V."/>
            <person name="Magnuson J."/>
            <person name="Maillard F."/>
            <person name="Morin E."/>
            <person name="Murat C."/>
            <person name="Nolan M."/>
            <person name="Ohm R."/>
            <person name="Pangilinan J."/>
            <person name="Pereira M."/>
            <person name="Perotto S."/>
            <person name="Peter M."/>
            <person name="Riley R."/>
            <person name="Sitrit Y."/>
            <person name="Stielow B."/>
            <person name="Szollosi G."/>
            <person name="Zifcakova L."/>
            <person name="Stursova M."/>
            <person name="Spatafora J.W."/>
            <person name="Tedersoo L."/>
            <person name="Vaario L.-M."/>
            <person name="Yamada A."/>
            <person name="Yan M."/>
            <person name="Wang P."/>
            <person name="Xu J."/>
            <person name="Bruns T."/>
            <person name="Baldrian P."/>
            <person name="Vilgalys R."/>
            <person name="Henrissat B."/>
            <person name="Grigoriev I.V."/>
            <person name="Hibbett D."/>
            <person name="Nagy L.G."/>
            <person name="Martin F.M."/>
        </authorList>
    </citation>
    <scope>NUCLEOTIDE SEQUENCE</scope>
    <source>
        <strain evidence="1">Prilba</strain>
    </source>
</reference>
<organism evidence="1 2">
    <name type="scientific">Russula ochroleuca</name>
    <dbReference type="NCBI Taxonomy" id="152965"/>
    <lineage>
        <taxon>Eukaryota</taxon>
        <taxon>Fungi</taxon>
        <taxon>Dikarya</taxon>
        <taxon>Basidiomycota</taxon>
        <taxon>Agaricomycotina</taxon>
        <taxon>Agaricomycetes</taxon>
        <taxon>Russulales</taxon>
        <taxon>Russulaceae</taxon>
        <taxon>Russula</taxon>
    </lineage>
</organism>
<accession>A0A9P5MR38</accession>
<reference evidence="1" key="2">
    <citation type="journal article" date="2020" name="Nat. Commun.">
        <title>Large-scale genome sequencing of mycorrhizal fungi provides insights into the early evolution of symbiotic traits.</title>
        <authorList>
            <person name="Miyauchi S."/>
            <person name="Kiss E."/>
            <person name="Kuo A."/>
            <person name="Drula E."/>
            <person name="Kohler A."/>
            <person name="Sanchez-Garcia M."/>
            <person name="Morin E."/>
            <person name="Andreopoulos B."/>
            <person name="Barry K.W."/>
            <person name="Bonito G."/>
            <person name="Buee M."/>
            <person name="Carver A."/>
            <person name="Chen C."/>
            <person name="Cichocki N."/>
            <person name="Clum A."/>
            <person name="Culley D."/>
            <person name="Crous P.W."/>
            <person name="Fauchery L."/>
            <person name="Girlanda M."/>
            <person name="Hayes R.D."/>
            <person name="Keri Z."/>
            <person name="LaButti K."/>
            <person name="Lipzen A."/>
            <person name="Lombard V."/>
            <person name="Magnuson J."/>
            <person name="Maillard F."/>
            <person name="Murat C."/>
            <person name="Nolan M."/>
            <person name="Ohm R.A."/>
            <person name="Pangilinan J."/>
            <person name="Pereira M.F."/>
            <person name="Perotto S."/>
            <person name="Peter M."/>
            <person name="Pfister S."/>
            <person name="Riley R."/>
            <person name="Sitrit Y."/>
            <person name="Stielow J.B."/>
            <person name="Szollosi G."/>
            <person name="Zifcakova L."/>
            <person name="Stursova M."/>
            <person name="Spatafora J.W."/>
            <person name="Tedersoo L."/>
            <person name="Vaario L.M."/>
            <person name="Yamada A."/>
            <person name="Yan M."/>
            <person name="Wang P."/>
            <person name="Xu J."/>
            <person name="Bruns T."/>
            <person name="Baldrian P."/>
            <person name="Vilgalys R."/>
            <person name="Dunand C."/>
            <person name="Henrissat B."/>
            <person name="Grigoriev I.V."/>
            <person name="Hibbett D."/>
            <person name="Nagy L.G."/>
            <person name="Martin F.M."/>
        </authorList>
    </citation>
    <scope>NUCLEOTIDE SEQUENCE</scope>
    <source>
        <strain evidence="1">Prilba</strain>
    </source>
</reference>
<name>A0A9P5MR38_9AGAM</name>
<gene>
    <name evidence="1" type="ORF">DFH94DRAFT_763402</name>
</gene>
<comment type="caution">
    <text evidence="1">The sequence shown here is derived from an EMBL/GenBank/DDBJ whole genome shotgun (WGS) entry which is preliminary data.</text>
</comment>
<evidence type="ECO:0000313" key="1">
    <source>
        <dbReference type="EMBL" id="KAF8473649.1"/>
    </source>
</evidence>
<keyword evidence="2" id="KW-1185">Reference proteome</keyword>
<evidence type="ECO:0000313" key="2">
    <source>
        <dbReference type="Proteomes" id="UP000759537"/>
    </source>
</evidence>